<protein>
    <submittedName>
        <fullName evidence="3 4">Superoxide dismutase</fullName>
        <ecNumber evidence="3">1.15.1.1</ecNumber>
    </submittedName>
</protein>
<dbReference type="AlphaFoldDB" id="A0A0M3V2H2"/>
<evidence type="ECO:0000256" key="1">
    <source>
        <dbReference type="ARBA" id="ARBA00010457"/>
    </source>
</evidence>
<dbReference type="Proteomes" id="UP000195967">
    <property type="component" value="Unassembled WGS sequence"/>
</dbReference>
<dbReference type="KEGG" id="ccoc:CCON33237_1037"/>
<reference evidence="5" key="1">
    <citation type="submission" date="2015-08" db="EMBL/GenBank/DDBJ databases">
        <title>Comparative genomics of the Campylobacter concisus group.</title>
        <authorList>
            <person name="Miller W.G."/>
            <person name="Yee E."/>
            <person name="Chapman M.H."/>
            <person name="Huynh S."/>
            <person name="Bono J.L."/>
            <person name="On S.L.W."/>
            <person name="St Leger J."/>
            <person name="Foster G."/>
            <person name="Parker C.T."/>
        </authorList>
    </citation>
    <scope>NUCLEOTIDE SEQUENCE [LARGE SCALE GENOMIC DNA]</scope>
    <source>
        <strain evidence="5">ATCC 33237</strain>
    </source>
</reference>
<dbReference type="GO" id="GO:0004784">
    <property type="term" value="F:superoxide dismutase activity"/>
    <property type="evidence" value="ECO:0007669"/>
    <property type="project" value="UniProtKB-EC"/>
</dbReference>
<accession>A0A0M3V2H2</accession>
<dbReference type="GeneID" id="28662714"/>
<dbReference type="Proteomes" id="UP000066049">
    <property type="component" value="Chromosome"/>
</dbReference>
<feature type="domain" description="Superoxide dismutase copper/zinc binding" evidence="2">
    <location>
        <begin position="49"/>
        <end position="177"/>
    </location>
</feature>
<proteinExistence type="inferred from homology"/>
<dbReference type="InterPro" id="IPR001424">
    <property type="entry name" value="SOD_Cu_Zn_dom"/>
</dbReference>
<name>A0A0M3V2H2_9BACT</name>
<evidence type="ECO:0000259" key="2">
    <source>
        <dbReference type="Pfam" id="PF00080"/>
    </source>
</evidence>
<evidence type="ECO:0000313" key="5">
    <source>
        <dbReference type="Proteomes" id="UP000066049"/>
    </source>
</evidence>
<dbReference type="EC" id="1.15.1.1" evidence="3"/>
<dbReference type="RefSeq" id="WP_021091394.1">
    <property type="nucleotide sequence ID" value="NZ_CABMKQ010000043.1"/>
</dbReference>
<dbReference type="GO" id="GO:0005507">
    <property type="term" value="F:copper ion binding"/>
    <property type="evidence" value="ECO:0007669"/>
    <property type="project" value="InterPro"/>
</dbReference>
<dbReference type="InterPro" id="IPR024134">
    <property type="entry name" value="SOD_Cu/Zn_/chaperone"/>
</dbReference>
<keyword evidence="3" id="KW-0560">Oxidoreductase</keyword>
<reference evidence="4 6" key="3">
    <citation type="submission" date="2017-04" db="EMBL/GenBank/DDBJ databases">
        <title>Complete genome of Campylobacter concisus ATCC 33237T and draft genomes for an additional eight well characterized C. concisus strains.</title>
        <authorList>
            <person name="Cornelius A.J."/>
            <person name="Miller W.G."/>
            <person name="Lastovica A.J."/>
            <person name="On S.L."/>
            <person name="French N.P."/>
            <person name="Vandenberg O."/>
            <person name="Biggs P.J."/>
        </authorList>
    </citation>
    <scope>NUCLEOTIDE SEQUENCE [LARGE SCALE GENOMIC DNA]</scope>
    <source>
        <strain evidence="4 6">Lasto28.99</strain>
    </source>
</reference>
<sequence length="178" mass="18745">MKKIVLLSAVLGTLLFAHEGHHFDAKAGEHLVIPVNELSEKGDKSVGEVVAVKTNYGVAFFPNLKGLTAGLHGFHIHENADCGATEKGLGMKAGGHWDPAGTKMHSFAWDDKGHKGDLPALYVDAEGNANYPVLAPKIKSLDELKGHSLMVHVGGDNHSDNPKALGGGGARMLCGVIK</sequence>
<evidence type="ECO:0000313" key="3">
    <source>
        <dbReference type="EMBL" id="ALF47712.1"/>
    </source>
</evidence>
<dbReference type="SUPFAM" id="SSF49329">
    <property type="entry name" value="Cu,Zn superoxide dismutase-like"/>
    <property type="match status" value="1"/>
</dbReference>
<evidence type="ECO:0000313" key="4">
    <source>
        <dbReference type="EMBL" id="OUT11703.1"/>
    </source>
</evidence>
<dbReference type="CDD" id="cd00305">
    <property type="entry name" value="Cu-Zn_Superoxide_Dismutase"/>
    <property type="match status" value="1"/>
</dbReference>
<dbReference type="Pfam" id="PF00080">
    <property type="entry name" value="Sod_Cu"/>
    <property type="match status" value="1"/>
</dbReference>
<dbReference type="PATRIC" id="fig|199.248.peg.1075"/>
<dbReference type="EMBL" id="NDYO01000005">
    <property type="protein sequence ID" value="OUT11703.1"/>
    <property type="molecule type" value="Genomic_DNA"/>
</dbReference>
<comment type="similarity">
    <text evidence="1">Belongs to the Cu-Zn superoxide dismutase family.</text>
</comment>
<organism evidence="3 5">
    <name type="scientific">Campylobacter concisus</name>
    <dbReference type="NCBI Taxonomy" id="199"/>
    <lineage>
        <taxon>Bacteria</taxon>
        <taxon>Pseudomonadati</taxon>
        <taxon>Campylobacterota</taxon>
        <taxon>Epsilonproteobacteria</taxon>
        <taxon>Campylobacterales</taxon>
        <taxon>Campylobacteraceae</taxon>
        <taxon>Campylobacter</taxon>
    </lineage>
</organism>
<reference evidence="3" key="2">
    <citation type="submission" date="2016-07" db="EMBL/GenBank/DDBJ databases">
        <title>Comparative genomics of the Campylobacter concisus group.</title>
        <authorList>
            <person name="Miller W.G."/>
            <person name="Yee E."/>
            <person name="Chapman M.H."/>
            <person name="Huynh S."/>
            <person name="Bono J.L."/>
            <person name="On S.L.W."/>
            <person name="StLeger J."/>
            <person name="Foster G."/>
            <person name="Parker C.T."/>
        </authorList>
    </citation>
    <scope>NUCLEOTIDE SEQUENCE</scope>
    <source>
        <strain evidence="3">ATCC 33237</strain>
    </source>
</reference>
<gene>
    <name evidence="3" type="primary">sodC</name>
    <name evidence="4" type="ORF">B9N62_04505</name>
    <name evidence="3" type="ORF">CCON33237_1037</name>
</gene>
<dbReference type="Gene3D" id="2.60.40.200">
    <property type="entry name" value="Superoxide dismutase, copper/zinc binding domain"/>
    <property type="match status" value="1"/>
</dbReference>
<evidence type="ECO:0000313" key="6">
    <source>
        <dbReference type="Proteomes" id="UP000195967"/>
    </source>
</evidence>
<dbReference type="PANTHER" id="PTHR10003">
    <property type="entry name" value="SUPEROXIDE DISMUTASE CU-ZN -RELATED"/>
    <property type="match status" value="1"/>
</dbReference>
<dbReference type="EMBL" id="CP012541">
    <property type="protein sequence ID" value="ALF47712.1"/>
    <property type="molecule type" value="Genomic_DNA"/>
</dbReference>
<dbReference type="InterPro" id="IPR036423">
    <property type="entry name" value="SOD-like_Cu/Zn_dom_sf"/>
</dbReference>